<evidence type="ECO:0000259" key="2">
    <source>
        <dbReference type="Pfam" id="PF25200"/>
    </source>
</evidence>
<evidence type="ECO:0000256" key="1">
    <source>
        <dbReference type="SAM" id="MobiDB-lite"/>
    </source>
</evidence>
<reference evidence="3 4" key="1">
    <citation type="submission" date="2018-08" db="EMBL/GenBank/DDBJ databases">
        <title>A genome reference for cultivated species of the human gut microbiota.</title>
        <authorList>
            <person name="Zou Y."/>
            <person name="Xue W."/>
            <person name="Luo G."/>
        </authorList>
    </citation>
    <scope>NUCLEOTIDE SEQUENCE [LARGE SCALE GENOMIC DNA]</scope>
    <source>
        <strain evidence="3 4">AF24-16AC</strain>
    </source>
</reference>
<accession>A0A412H1I9</accession>
<dbReference type="Pfam" id="PF25200">
    <property type="entry name" value="DUF7833"/>
    <property type="match status" value="1"/>
</dbReference>
<dbReference type="Proteomes" id="UP000285750">
    <property type="component" value="Unassembled WGS sequence"/>
</dbReference>
<feature type="domain" description="DUF7833" evidence="2">
    <location>
        <begin position="323"/>
        <end position="380"/>
    </location>
</feature>
<feature type="region of interest" description="Disordered" evidence="1">
    <location>
        <begin position="389"/>
        <end position="421"/>
    </location>
</feature>
<dbReference type="EMBL" id="QRUY01000060">
    <property type="protein sequence ID" value="RGS02040.1"/>
    <property type="molecule type" value="Genomic_DNA"/>
</dbReference>
<protein>
    <recommendedName>
        <fullName evidence="2">DUF7833 domain-containing protein</fullName>
    </recommendedName>
</protein>
<organism evidence="3 4">
    <name type="scientific">Phocaeicola plebeius</name>
    <dbReference type="NCBI Taxonomy" id="310297"/>
    <lineage>
        <taxon>Bacteria</taxon>
        <taxon>Pseudomonadati</taxon>
        <taxon>Bacteroidota</taxon>
        <taxon>Bacteroidia</taxon>
        <taxon>Bacteroidales</taxon>
        <taxon>Bacteroidaceae</taxon>
        <taxon>Phocaeicola</taxon>
    </lineage>
</organism>
<comment type="caution">
    <text evidence="3">The sequence shown here is derived from an EMBL/GenBank/DDBJ whole genome shotgun (WGS) entry which is preliminary data.</text>
</comment>
<evidence type="ECO:0000313" key="4">
    <source>
        <dbReference type="Proteomes" id="UP000285750"/>
    </source>
</evidence>
<gene>
    <name evidence="3" type="ORF">DWY14_16625</name>
</gene>
<proteinExistence type="predicted"/>
<name>A0A412H1I9_9BACT</name>
<sequence>MVLLYLHILLHASFSDKEIGEVVIKRGQMLTSYAQLCNNTGLSLQTVRTCIKKLLKTKQIKVLSCKHHTTICVVAYDSFQPEGKDELNPNWVKLYRKIEDWRWYKDAITFHLFIHLLLNVNYCPSANGENILGRGQIMVTRRSLTESTNISDRSIRTCIEKLQKSKEILISQKATNRPHIITICNYDSYQSGFAPSNIQLTYNQHTTNIQCESMQQALVFASKSDQPNLGVNTCGIVGYIDNDSQTNTQLTYNQHIANMQPTHAQQTDNIQVTTYKNIRNKEIKKNISSTSARAREVENFEVLDGKEEKENQQKKARKESFLEFLEQDELWLGAIARKFSLARVELVKCRLEDFDLDMICRGKTTHTDIQDYKSHFVDWLYKNNSATSKSNNQYGVSKQDKQTGSRFVPKSSEGEVYTQSF</sequence>
<evidence type="ECO:0000313" key="3">
    <source>
        <dbReference type="EMBL" id="RGS02040.1"/>
    </source>
</evidence>
<dbReference type="AlphaFoldDB" id="A0A412H1I9"/>
<dbReference type="InterPro" id="IPR057155">
    <property type="entry name" value="DUF7833"/>
</dbReference>